<dbReference type="Pfam" id="PF07327">
    <property type="entry name" value="Neuroparsin"/>
    <property type="match status" value="1"/>
</dbReference>
<evidence type="ECO:0000256" key="1">
    <source>
        <dbReference type="SAM" id="SignalP"/>
    </source>
</evidence>
<name>A0AAJ7BJK2_CEPCN</name>
<sequence length="129" mass="14173">MLRGTSDPQNEMQLSQTYYVLVLLAIFLLYLAQPTMSHCIPCGSECDQCKHGVVTTRLCGIPECRKGPGEICGGPSKNWGICGDGLTCNCSQCSGCSLDTNECFTNMNCFPMRSKSRRSDFLNRLSQSL</sequence>
<keyword evidence="2" id="KW-1185">Reference proteome</keyword>
<dbReference type="RefSeq" id="XP_015587662.1">
    <property type="nucleotide sequence ID" value="XM_015732176.2"/>
</dbReference>
<dbReference type="GeneID" id="107264177"/>
<dbReference type="AlphaFoldDB" id="A0AAJ7BJK2"/>
<proteinExistence type="predicted"/>
<gene>
    <name evidence="3" type="primary">LOC107264177</name>
</gene>
<dbReference type="InterPro" id="IPR010850">
    <property type="entry name" value="Neuroparsin"/>
</dbReference>
<feature type="chain" id="PRO_5042475915" evidence="1">
    <location>
        <begin position="38"/>
        <end position="129"/>
    </location>
</feature>
<keyword evidence="1" id="KW-0732">Signal</keyword>
<dbReference type="Proteomes" id="UP000694920">
    <property type="component" value="Unplaced"/>
</dbReference>
<protein>
    <submittedName>
        <fullName evidence="3">Neuroparsin-A isoform X2</fullName>
    </submittedName>
</protein>
<evidence type="ECO:0000313" key="3">
    <source>
        <dbReference type="RefSeq" id="XP_015587662.1"/>
    </source>
</evidence>
<reference evidence="3" key="1">
    <citation type="submission" date="2025-08" db="UniProtKB">
        <authorList>
            <consortium name="RefSeq"/>
        </authorList>
    </citation>
    <scope>IDENTIFICATION</scope>
</reference>
<evidence type="ECO:0000313" key="2">
    <source>
        <dbReference type="Proteomes" id="UP000694920"/>
    </source>
</evidence>
<dbReference type="CTD" id="100313506"/>
<feature type="signal peptide" evidence="1">
    <location>
        <begin position="1"/>
        <end position="37"/>
    </location>
</feature>
<organism evidence="2 3">
    <name type="scientific">Cephus cinctus</name>
    <name type="common">Wheat stem sawfly</name>
    <dbReference type="NCBI Taxonomy" id="211228"/>
    <lineage>
        <taxon>Eukaryota</taxon>
        <taxon>Metazoa</taxon>
        <taxon>Ecdysozoa</taxon>
        <taxon>Arthropoda</taxon>
        <taxon>Hexapoda</taxon>
        <taxon>Insecta</taxon>
        <taxon>Pterygota</taxon>
        <taxon>Neoptera</taxon>
        <taxon>Endopterygota</taxon>
        <taxon>Hymenoptera</taxon>
        <taxon>Cephoidea</taxon>
        <taxon>Cephidae</taxon>
        <taxon>Cephus</taxon>
    </lineage>
</organism>
<accession>A0AAJ7BJK2</accession>